<keyword evidence="2 4" id="KW-0378">Hydrolase</keyword>
<dbReference type="GO" id="GO:0047429">
    <property type="term" value="F:nucleoside triphosphate diphosphatase activity"/>
    <property type="evidence" value="ECO:0007669"/>
    <property type="project" value="UniProtKB-EC"/>
</dbReference>
<comment type="similarity">
    <text evidence="4">Belongs to the Maf family.</text>
</comment>
<dbReference type="GO" id="GO:0009117">
    <property type="term" value="P:nucleotide metabolic process"/>
    <property type="evidence" value="ECO:0007669"/>
    <property type="project" value="UniProtKB-KW"/>
</dbReference>
<gene>
    <name evidence="5" type="ORF">SIL87_08780</name>
</gene>
<dbReference type="Proteomes" id="UP001279553">
    <property type="component" value="Unassembled WGS sequence"/>
</dbReference>
<dbReference type="PANTHER" id="PTHR43213:SF5">
    <property type="entry name" value="BIFUNCTIONAL DTTP_UTP PYROPHOSPHATASE_METHYLTRANSFERASE PROTEIN-RELATED"/>
    <property type="match status" value="1"/>
</dbReference>
<comment type="subcellular location">
    <subcellularLocation>
        <location evidence="4">Cytoplasm</location>
    </subcellularLocation>
</comment>
<dbReference type="Pfam" id="PF02545">
    <property type="entry name" value="Maf"/>
    <property type="match status" value="1"/>
</dbReference>
<dbReference type="EMBL" id="JAWXYB010000018">
    <property type="protein sequence ID" value="MDX5930855.1"/>
    <property type="molecule type" value="Genomic_DNA"/>
</dbReference>
<evidence type="ECO:0000313" key="6">
    <source>
        <dbReference type="Proteomes" id="UP001279553"/>
    </source>
</evidence>
<accession>A0AAW9DQ44</accession>
<evidence type="ECO:0000256" key="1">
    <source>
        <dbReference type="ARBA" id="ARBA00001968"/>
    </source>
</evidence>
<dbReference type="EC" id="3.6.1.9" evidence="4"/>
<dbReference type="InterPro" id="IPR003697">
    <property type="entry name" value="Maf-like"/>
</dbReference>
<comment type="catalytic activity">
    <reaction evidence="4">
        <text>a ribonucleoside 5'-triphosphate + H2O = a ribonucleoside 5'-phosphate + diphosphate + H(+)</text>
        <dbReference type="Rhea" id="RHEA:23996"/>
        <dbReference type="ChEBI" id="CHEBI:15377"/>
        <dbReference type="ChEBI" id="CHEBI:15378"/>
        <dbReference type="ChEBI" id="CHEBI:33019"/>
        <dbReference type="ChEBI" id="CHEBI:58043"/>
        <dbReference type="ChEBI" id="CHEBI:61557"/>
        <dbReference type="EC" id="3.6.1.9"/>
    </reaction>
</comment>
<dbReference type="Gene3D" id="3.90.950.10">
    <property type="match status" value="1"/>
</dbReference>
<evidence type="ECO:0000256" key="4">
    <source>
        <dbReference type="HAMAP-Rule" id="MF_00528"/>
    </source>
</evidence>
<dbReference type="RefSeq" id="WP_319613781.1">
    <property type="nucleotide sequence ID" value="NZ_JAWXYB010000018.1"/>
</dbReference>
<dbReference type="HAMAP" id="MF_00528">
    <property type="entry name" value="Maf"/>
    <property type="match status" value="1"/>
</dbReference>
<comment type="catalytic activity">
    <reaction evidence="4">
        <text>a 2'-deoxyribonucleoside 5'-triphosphate + H2O = a 2'-deoxyribonucleoside 5'-phosphate + diphosphate + H(+)</text>
        <dbReference type="Rhea" id="RHEA:44644"/>
        <dbReference type="ChEBI" id="CHEBI:15377"/>
        <dbReference type="ChEBI" id="CHEBI:15378"/>
        <dbReference type="ChEBI" id="CHEBI:33019"/>
        <dbReference type="ChEBI" id="CHEBI:61560"/>
        <dbReference type="ChEBI" id="CHEBI:65317"/>
        <dbReference type="EC" id="3.6.1.9"/>
    </reaction>
</comment>
<comment type="function">
    <text evidence="4">Nucleoside triphosphate pyrophosphatase. May have a dual role in cell division arrest and in preventing the incorporation of modified nucleotides into cellular nucleic acids.</text>
</comment>
<dbReference type="SUPFAM" id="SSF52972">
    <property type="entry name" value="ITPase-like"/>
    <property type="match status" value="1"/>
</dbReference>
<comment type="caution">
    <text evidence="5">The sequence shown here is derived from an EMBL/GenBank/DDBJ whole genome shotgun (WGS) entry which is preliminary data.</text>
</comment>
<sequence length="197" mass="21293">MALVTLASGSAARRVMLLNAGVPIEVAVSDLDETQYKTAARTNHDSAEMLALSLATAKALRVSATRSTIVIGADQVLECDGIWYEKPRNLEEARAHLQTLRRRTHRLATAVACACEGKLVWHHVESPSLTMRDLSDAFIDDYIEAEGAPLLTTVGAYFFEGKGAQLFETVTGSHFTILGLPLLPLLGFLRQSGVLAS</sequence>
<dbReference type="AlphaFoldDB" id="A0AAW9DQ44"/>
<comment type="cofactor">
    <cofactor evidence="1 4">
        <name>a divalent metal cation</name>
        <dbReference type="ChEBI" id="CHEBI:60240"/>
    </cofactor>
</comment>
<keyword evidence="6" id="KW-1185">Reference proteome</keyword>
<comment type="caution">
    <text evidence="4">Lacks conserved residue(s) required for the propagation of feature annotation.</text>
</comment>
<reference evidence="5 6" key="1">
    <citation type="submission" date="2023-11" db="EMBL/GenBank/DDBJ databases">
        <title>MicrobeMod: A computational toolkit for identifying prokaryotic methylation and restriction-modification with nanopore sequencing.</title>
        <authorList>
            <person name="Crits-Christoph A."/>
            <person name="Kang S.C."/>
            <person name="Lee H."/>
            <person name="Ostrov N."/>
        </authorList>
    </citation>
    <scope>NUCLEOTIDE SEQUENCE [LARGE SCALE GENOMIC DNA]</scope>
    <source>
        <strain evidence="5 6">DSMZ 700</strain>
    </source>
</reference>
<evidence type="ECO:0000313" key="5">
    <source>
        <dbReference type="EMBL" id="MDX5930855.1"/>
    </source>
</evidence>
<dbReference type="GO" id="GO:0005737">
    <property type="term" value="C:cytoplasm"/>
    <property type="evidence" value="ECO:0007669"/>
    <property type="project" value="UniProtKB-SubCell"/>
</dbReference>
<name>A0AAW9DQ44_ACIAO</name>
<keyword evidence="4" id="KW-0963">Cytoplasm</keyword>
<dbReference type="InterPro" id="IPR029001">
    <property type="entry name" value="ITPase-like_fam"/>
</dbReference>
<evidence type="ECO:0000256" key="2">
    <source>
        <dbReference type="ARBA" id="ARBA00022801"/>
    </source>
</evidence>
<feature type="active site" description="Proton acceptor" evidence="4">
    <location>
        <position position="74"/>
    </location>
</feature>
<dbReference type="PANTHER" id="PTHR43213">
    <property type="entry name" value="BIFUNCTIONAL DTTP/UTP PYROPHOSPHATASE/METHYLTRANSFERASE PROTEIN-RELATED"/>
    <property type="match status" value="1"/>
</dbReference>
<organism evidence="5 6">
    <name type="scientific">Acidiphilium acidophilum</name>
    <name type="common">Thiobacillus acidophilus</name>
    <dbReference type="NCBI Taxonomy" id="76588"/>
    <lineage>
        <taxon>Bacteria</taxon>
        <taxon>Pseudomonadati</taxon>
        <taxon>Pseudomonadota</taxon>
        <taxon>Alphaproteobacteria</taxon>
        <taxon>Acetobacterales</taxon>
        <taxon>Acidocellaceae</taxon>
        <taxon>Acidiphilium</taxon>
    </lineage>
</organism>
<keyword evidence="3 4" id="KW-0546">Nucleotide metabolism</keyword>
<proteinExistence type="inferred from homology"/>
<protein>
    <recommendedName>
        <fullName evidence="4">Nucleoside triphosphate pyrophosphatase</fullName>
        <ecNumber evidence="4">3.6.1.9</ecNumber>
    </recommendedName>
    <alternativeName>
        <fullName evidence="4">Nucleotide pyrophosphatase</fullName>
        <shortName evidence="4">Nucleotide PPase</shortName>
    </alternativeName>
</protein>
<dbReference type="PIRSF" id="PIRSF006305">
    <property type="entry name" value="Maf"/>
    <property type="match status" value="1"/>
</dbReference>
<evidence type="ECO:0000256" key="3">
    <source>
        <dbReference type="ARBA" id="ARBA00023080"/>
    </source>
</evidence>